<reference evidence="2" key="1">
    <citation type="submission" date="2022-11" db="EMBL/GenBank/DDBJ databases">
        <authorList>
            <person name="Kikuchi T."/>
        </authorList>
    </citation>
    <scope>NUCLEOTIDE SEQUENCE</scope>
    <source>
        <strain evidence="2">PS1010</strain>
    </source>
</reference>
<keyword evidence="1" id="KW-0812">Transmembrane</keyword>
<proteinExistence type="predicted"/>
<evidence type="ECO:0008006" key="4">
    <source>
        <dbReference type="Google" id="ProtNLM"/>
    </source>
</evidence>
<feature type="transmembrane region" description="Helical" evidence="1">
    <location>
        <begin position="147"/>
        <end position="170"/>
    </location>
</feature>
<feature type="transmembrane region" description="Helical" evidence="1">
    <location>
        <begin position="250"/>
        <end position="271"/>
    </location>
</feature>
<keyword evidence="1" id="KW-0472">Membrane</keyword>
<feature type="transmembrane region" description="Helical" evidence="1">
    <location>
        <begin position="190"/>
        <end position="214"/>
    </location>
</feature>
<feature type="transmembrane region" description="Helical" evidence="1">
    <location>
        <begin position="467"/>
        <end position="486"/>
    </location>
</feature>
<feature type="transmembrane region" description="Helical" evidence="1">
    <location>
        <begin position="20"/>
        <end position="40"/>
    </location>
</feature>
<keyword evidence="3" id="KW-1185">Reference proteome</keyword>
<feature type="transmembrane region" description="Helical" evidence="1">
    <location>
        <begin position="291"/>
        <end position="309"/>
    </location>
</feature>
<protein>
    <recommendedName>
        <fullName evidence="4">Serpentine Receptor, class H</fullName>
    </recommendedName>
</protein>
<dbReference type="AlphaFoldDB" id="A0A9P1N522"/>
<feature type="transmembrane region" description="Helical" evidence="1">
    <location>
        <begin position="429"/>
        <end position="455"/>
    </location>
</feature>
<dbReference type="InterPro" id="IPR019422">
    <property type="entry name" value="7TM_GPCR_serpentine_rcpt_Srh"/>
</dbReference>
<feature type="transmembrane region" description="Helical" evidence="1">
    <location>
        <begin position="52"/>
        <end position="70"/>
    </location>
</feature>
<dbReference type="OrthoDB" id="5853735at2759"/>
<evidence type="ECO:0000256" key="1">
    <source>
        <dbReference type="SAM" id="Phobius"/>
    </source>
</evidence>
<accession>A0A9P1N522</accession>
<evidence type="ECO:0000313" key="3">
    <source>
        <dbReference type="Proteomes" id="UP001152747"/>
    </source>
</evidence>
<comment type="caution">
    <text evidence="2">The sequence shown here is derived from an EMBL/GenBank/DDBJ whole genome shotgun (WGS) entry which is preliminary data.</text>
</comment>
<dbReference type="EMBL" id="CANHGI010000005">
    <property type="protein sequence ID" value="CAI5451540.1"/>
    <property type="molecule type" value="Genomic_DNA"/>
</dbReference>
<sequence length="522" mass="60980">MKSVKLTMLNLSFWNALLEIYLSIIYIPIVIFPINAGLYLGPDIFGNFSIRSYFAVVILGFVTSSIVTFLENRYDVLVRINRLKMSRRILHLGLNYLMSIIIYIPPFLNIPDQKEMREYLEKFERGISINILNHPNFFIIALDFKNLAMFVAIFALFLTCQVSFMLKYIISTLYSQKSQSIKTLKMQRKFFVLICIHTILPPMILILPVSYSVFSSVMNYYNQVHLFGAYCILFNTPIQMKSVKWAMLNMHFWSAIFDIFMGFIYIPITSFPATAGYSLGFSPFKNFAEETYIGVSALGILGASILAFFENRYDRLVRSKPLENWKRYTYLIFNHLMALTFYIPPLLEIPNQVEAKFRVLEIIPNISRDIFENERYFVVCVSRTTLAFCIGIDLLWFLTQTFYMFIYISWTLYRQKVSSSKTLIIQKKFFLAICIQTIVPFMAIVIPVVYIIFSYLTDYYNQAMNNLVMFTLMCYGQLSTIIMIIIHKPYRQVLPNILKSICAKRHKNLKIVASHQRSASLF</sequence>
<feature type="transmembrane region" description="Helical" evidence="1">
    <location>
        <begin position="385"/>
        <end position="408"/>
    </location>
</feature>
<gene>
    <name evidence="2" type="ORF">CAMP_LOCUS14177</name>
</gene>
<dbReference type="Pfam" id="PF10318">
    <property type="entry name" value="7TM_GPCR_Srh"/>
    <property type="match status" value="2"/>
</dbReference>
<feature type="transmembrane region" description="Helical" evidence="1">
    <location>
        <begin position="90"/>
        <end position="108"/>
    </location>
</feature>
<dbReference type="PANTHER" id="PTHR22941:SF307">
    <property type="entry name" value="SERPENTINE RECEPTOR, CLASS H"/>
    <property type="match status" value="1"/>
</dbReference>
<dbReference type="Proteomes" id="UP001152747">
    <property type="component" value="Unassembled WGS sequence"/>
</dbReference>
<dbReference type="InterPro" id="IPR053220">
    <property type="entry name" value="Nematode_rcpt-like_serp_H"/>
</dbReference>
<dbReference type="PANTHER" id="PTHR22941">
    <property type="entry name" value="SERPENTINE RECEPTOR"/>
    <property type="match status" value="1"/>
</dbReference>
<evidence type="ECO:0000313" key="2">
    <source>
        <dbReference type="EMBL" id="CAI5451540.1"/>
    </source>
</evidence>
<organism evidence="2 3">
    <name type="scientific">Caenorhabditis angaria</name>
    <dbReference type="NCBI Taxonomy" id="860376"/>
    <lineage>
        <taxon>Eukaryota</taxon>
        <taxon>Metazoa</taxon>
        <taxon>Ecdysozoa</taxon>
        <taxon>Nematoda</taxon>
        <taxon>Chromadorea</taxon>
        <taxon>Rhabditida</taxon>
        <taxon>Rhabditina</taxon>
        <taxon>Rhabditomorpha</taxon>
        <taxon>Rhabditoidea</taxon>
        <taxon>Rhabditidae</taxon>
        <taxon>Peloderinae</taxon>
        <taxon>Caenorhabditis</taxon>
    </lineage>
</organism>
<feature type="transmembrane region" description="Helical" evidence="1">
    <location>
        <begin position="330"/>
        <end position="347"/>
    </location>
</feature>
<name>A0A9P1N522_9PELO</name>
<keyword evidence="1" id="KW-1133">Transmembrane helix</keyword>
<feature type="transmembrane region" description="Helical" evidence="1">
    <location>
        <begin position="220"/>
        <end position="238"/>
    </location>
</feature>